<dbReference type="Pfam" id="PF00512">
    <property type="entry name" value="HisKA"/>
    <property type="match status" value="1"/>
</dbReference>
<keyword evidence="9" id="KW-0769">Symport</keyword>
<feature type="transmembrane region" description="Helical" evidence="15">
    <location>
        <begin position="332"/>
        <end position="365"/>
    </location>
</feature>
<dbReference type="SMART" id="SM00448">
    <property type="entry name" value="REC"/>
    <property type="match status" value="1"/>
</dbReference>
<feature type="transmembrane region" description="Helical" evidence="15">
    <location>
        <begin position="69"/>
        <end position="87"/>
    </location>
</feature>
<dbReference type="CDD" id="cd10322">
    <property type="entry name" value="SLC5sbd"/>
    <property type="match status" value="1"/>
</dbReference>
<evidence type="ECO:0000256" key="4">
    <source>
        <dbReference type="ARBA" id="ARBA00012438"/>
    </source>
</evidence>
<evidence type="ECO:0000313" key="19">
    <source>
        <dbReference type="Proteomes" id="UP000623250"/>
    </source>
</evidence>
<feature type="transmembrane region" description="Helical" evidence="15">
    <location>
        <begin position="115"/>
        <end position="134"/>
    </location>
</feature>
<feature type="transmembrane region" description="Helical" evidence="15">
    <location>
        <begin position="40"/>
        <end position="63"/>
    </location>
</feature>
<feature type="transmembrane region" description="Helical" evidence="15">
    <location>
        <begin position="417"/>
        <end position="438"/>
    </location>
</feature>
<dbReference type="SUPFAM" id="SSF47384">
    <property type="entry name" value="Homodimeric domain of signal transducing histidine kinase"/>
    <property type="match status" value="1"/>
</dbReference>
<feature type="domain" description="Histidine kinase" evidence="16">
    <location>
        <begin position="809"/>
        <end position="1021"/>
    </location>
</feature>
<dbReference type="SMART" id="SM00388">
    <property type="entry name" value="HisKA"/>
    <property type="match status" value="1"/>
</dbReference>
<dbReference type="PROSITE" id="PS50110">
    <property type="entry name" value="RESPONSE_REGULATORY"/>
    <property type="match status" value="1"/>
</dbReference>
<dbReference type="FunFam" id="1.10.287.130:FF:000063">
    <property type="entry name" value="Hybrid sensor histidine kinase/response regulator"/>
    <property type="match status" value="1"/>
</dbReference>
<evidence type="ECO:0000256" key="2">
    <source>
        <dbReference type="ARBA" id="ARBA00004141"/>
    </source>
</evidence>
<keyword evidence="12" id="KW-0406">Ion transport</keyword>
<dbReference type="PROSITE" id="PS00457">
    <property type="entry name" value="NA_SOLUT_SYMP_2"/>
    <property type="match status" value="1"/>
</dbReference>
<dbReference type="Pfam" id="PF02518">
    <property type="entry name" value="HATPase_c"/>
    <property type="match status" value="1"/>
</dbReference>
<dbReference type="Pfam" id="PF00072">
    <property type="entry name" value="Response_reg"/>
    <property type="match status" value="1"/>
</dbReference>
<keyword evidence="14" id="KW-0175">Coiled coil</keyword>
<dbReference type="GO" id="GO:0005886">
    <property type="term" value="C:plasma membrane"/>
    <property type="evidence" value="ECO:0007669"/>
    <property type="project" value="TreeGrafter"/>
</dbReference>
<feature type="transmembrane region" description="Helical" evidence="15">
    <location>
        <begin position="286"/>
        <end position="312"/>
    </location>
</feature>
<comment type="caution">
    <text evidence="18">The sequence shown here is derived from an EMBL/GenBank/DDBJ whole genome shotgun (WGS) entry which is preliminary data.</text>
</comment>
<evidence type="ECO:0000256" key="5">
    <source>
        <dbReference type="ARBA" id="ARBA00022553"/>
    </source>
</evidence>
<evidence type="ECO:0000256" key="6">
    <source>
        <dbReference type="ARBA" id="ARBA00022679"/>
    </source>
</evidence>
<dbReference type="InterPro" id="IPR038377">
    <property type="entry name" value="Na/Glc_symporter_sf"/>
</dbReference>
<keyword evidence="12" id="KW-0915">Sodium</keyword>
<keyword evidence="7 15" id="KW-0812">Transmembrane</keyword>
<keyword evidence="11 15" id="KW-0472">Membrane</keyword>
<dbReference type="SMART" id="SM00387">
    <property type="entry name" value="HATPase_c"/>
    <property type="match status" value="1"/>
</dbReference>
<feature type="transmembrane region" description="Helical" evidence="15">
    <location>
        <begin position="6"/>
        <end position="24"/>
    </location>
</feature>
<dbReference type="InterPro" id="IPR001734">
    <property type="entry name" value="Na/solute_symporter"/>
</dbReference>
<evidence type="ECO:0000259" key="17">
    <source>
        <dbReference type="PROSITE" id="PS50110"/>
    </source>
</evidence>
<keyword evidence="19" id="KW-1185">Reference proteome</keyword>
<dbReference type="EMBL" id="JAEMUK010000011">
    <property type="protein sequence ID" value="MBJ7543187.1"/>
    <property type="molecule type" value="Genomic_DNA"/>
</dbReference>
<keyword evidence="12" id="KW-0739">Sodium transport</keyword>
<dbReference type="InterPro" id="IPR018212">
    <property type="entry name" value="Na/solute_symporter_CS"/>
</dbReference>
<evidence type="ECO:0000256" key="14">
    <source>
        <dbReference type="SAM" id="Coils"/>
    </source>
</evidence>
<feature type="domain" description="Response regulatory" evidence="17">
    <location>
        <begin position="1045"/>
        <end position="1161"/>
    </location>
</feature>
<feature type="transmembrane region" description="Helical" evidence="15">
    <location>
        <begin position="167"/>
        <end position="182"/>
    </location>
</feature>
<dbReference type="FunFam" id="3.30.565.10:FF:000049">
    <property type="entry name" value="Two-component sensor histidine kinase"/>
    <property type="match status" value="1"/>
</dbReference>
<gene>
    <name evidence="18" type="ORF">JDN41_06410</name>
</gene>
<dbReference type="GO" id="GO:0006814">
    <property type="term" value="P:sodium ion transport"/>
    <property type="evidence" value="ECO:0007669"/>
    <property type="project" value="UniProtKB-KW"/>
</dbReference>
<comment type="subcellular location">
    <subcellularLocation>
        <location evidence="2">Membrane</location>
        <topology evidence="2">Multi-pass membrane protein</topology>
    </subcellularLocation>
</comment>
<feature type="transmembrane region" description="Helical" evidence="15">
    <location>
        <begin position="194"/>
        <end position="220"/>
    </location>
</feature>
<dbReference type="RefSeq" id="WP_037233981.1">
    <property type="nucleotide sequence ID" value="NZ_JAEMUK010000011.1"/>
</dbReference>
<dbReference type="SUPFAM" id="SSF55785">
    <property type="entry name" value="PYP-like sensor domain (PAS domain)"/>
    <property type="match status" value="1"/>
</dbReference>
<evidence type="ECO:0000256" key="7">
    <source>
        <dbReference type="ARBA" id="ARBA00022692"/>
    </source>
</evidence>
<dbReference type="EC" id="2.7.13.3" evidence="4"/>
<keyword evidence="5 13" id="KW-0597">Phosphoprotein</keyword>
<evidence type="ECO:0000256" key="10">
    <source>
        <dbReference type="ARBA" id="ARBA00022989"/>
    </source>
</evidence>
<dbReference type="PANTHER" id="PTHR43047">
    <property type="entry name" value="TWO-COMPONENT HISTIDINE PROTEIN KINASE"/>
    <property type="match status" value="1"/>
</dbReference>
<organism evidence="18 19">
    <name type="scientific">Rhodomicrobium udaipurense</name>
    <dbReference type="NCBI Taxonomy" id="1202716"/>
    <lineage>
        <taxon>Bacteria</taxon>
        <taxon>Pseudomonadati</taxon>
        <taxon>Pseudomonadota</taxon>
        <taxon>Alphaproteobacteria</taxon>
        <taxon>Hyphomicrobiales</taxon>
        <taxon>Hyphomicrobiaceae</taxon>
        <taxon>Rhodomicrobium</taxon>
    </lineage>
</organism>
<dbReference type="AlphaFoldDB" id="A0A8I1GHK9"/>
<feature type="transmembrane region" description="Helical" evidence="15">
    <location>
        <begin position="386"/>
        <end position="405"/>
    </location>
</feature>
<dbReference type="Gene3D" id="3.30.450.20">
    <property type="entry name" value="PAS domain"/>
    <property type="match status" value="1"/>
</dbReference>
<dbReference type="Gene3D" id="3.40.50.2300">
    <property type="match status" value="1"/>
</dbReference>
<dbReference type="InterPro" id="IPR005467">
    <property type="entry name" value="His_kinase_dom"/>
</dbReference>
<dbReference type="Gene3D" id="1.10.287.130">
    <property type="match status" value="1"/>
</dbReference>
<accession>A0A8I1GHK9</accession>
<feature type="transmembrane region" description="Helical" evidence="15">
    <location>
        <begin position="240"/>
        <end position="265"/>
    </location>
</feature>
<reference evidence="18 19" key="1">
    <citation type="submission" date="2020-12" db="EMBL/GenBank/DDBJ databases">
        <title>Revised draft genomes of Rhodomicrobium vannielii ATCC 17100 and Rhodomicrobium udaipurense JA643.</title>
        <authorList>
            <person name="Conners E.M."/>
            <person name="Davenport E.J."/>
            <person name="Bose A."/>
        </authorList>
    </citation>
    <scope>NUCLEOTIDE SEQUENCE [LARGE SCALE GENOMIC DNA]</scope>
    <source>
        <strain evidence="18 19">JA643</strain>
    </source>
</reference>
<dbReference type="InterPro" id="IPR035965">
    <property type="entry name" value="PAS-like_dom_sf"/>
</dbReference>
<comment type="similarity">
    <text evidence="3">Belongs to the sodium:solute symporter (SSF) (TC 2.A.21) family.</text>
</comment>
<dbReference type="Gene3D" id="1.20.1730.10">
    <property type="entry name" value="Sodium/glucose cotransporter"/>
    <property type="match status" value="1"/>
</dbReference>
<dbReference type="PRINTS" id="PR00344">
    <property type="entry name" value="BCTRLSENSOR"/>
</dbReference>
<evidence type="ECO:0000256" key="12">
    <source>
        <dbReference type="ARBA" id="ARBA00023201"/>
    </source>
</evidence>
<dbReference type="InterPro" id="IPR036890">
    <property type="entry name" value="HATPase_C_sf"/>
</dbReference>
<evidence type="ECO:0000259" key="16">
    <source>
        <dbReference type="PROSITE" id="PS50109"/>
    </source>
</evidence>
<dbReference type="PROSITE" id="PS50109">
    <property type="entry name" value="HIS_KIN"/>
    <property type="match status" value="1"/>
</dbReference>
<evidence type="ECO:0000256" key="9">
    <source>
        <dbReference type="ARBA" id="ARBA00022847"/>
    </source>
</evidence>
<evidence type="ECO:0000256" key="3">
    <source>
        <dbReference type="ARBA" id="ARBA00006434"/>
    </source>
</evidence>
<dbReference type="PROSITE" id="PS50283">
    <property type="entry name" value="NA_SOLUT_SYMP_3"/>
    <property type="match status" value="1"/>
</dbReference>
<evidence type="ECO:0000256" key="1">
    <source>
        <dbReference type="ARBA" id="ARBA00000085"/>
    </source>
</evidence>
<protein>
    <recommendedName>
        <fullName evidence="4">histidine kinase</fullName>
        <ecNumber evidence="4">2.7.13.3</ecNumber>
    </recommendedName>
</protein>
<dbReference type="NCBIfam" id="NF041832">
    <property type="entry name" value="near_NosP_CTERM"/>
    <property type="match status" value="1"/>
</dbReference>
<dbReference type="InterPro" id="IPR011006">
    <property type="entry name" value="CheY-like_superfamily"/>
</dbReference>
<dbReference type="PANTHER" id="PTHR43047:SF9">
    <property type="entry name" value="HISTIDINE KINASE"/>
    <property type="match status" value="1"/>
</dbReference>
<evidence type="ECO:0000256" key="11">
    <source>
        <dbReference type="ARBA" id="ARBA00023136"/>
    </source>
</evidence>
<dbReference type="GO" id="GO:0009927">
    <property type="term" value="F:histidine phosphotransfer kinase activity"/>
    <property type="evidence" value="ECO:0007669"/>
    <property type="project" value="TreeGrafter"/>
</dbReference>
<evidence type="ECO:0000256" key="8">
    <source>
        <dbReference type="ARBA" id="ARBA00022777"/>
    </source>
</evidence>
<evidence type="ECO:0000256" key="13">
    <source>
        <dbReference type="PROSITE-ProRule" id="PRU00169"/>
    </source>
</evidence>
<feature type="transmembrane region" description="Helical" evidence="15">
    <location>
        <begin position="445"/>
        <end position="462"/>
    </location>
</feature>
<proteinExistence type="inferred from homology"/>
<dbReference type="Proteomes" id="UP000623250">
    <property type="component" value="Unassembled WGS sequence"/>
</dbReference>
<dbReference type="InterPro" id="IPR001789">
    <property type="entry name" value="Sig_transdc_resp-reg_receiver"/>
</dbReference>
<dbReference type="Gene3D" id="3.30.565.10">
    <property type="entry name" value="Histidine kinase-like ATPase, C-terminal domain"/>
    <property type="match status" value="1"/>
</dbReference>
<keyword evidence="8" id="KW-0418">Kinase</keyword>
<dbReference type="CDD" id="cd00075">
    <property type="entry name" value="HATPase"/>
    <property type="match status" value="1"/>
</dbReference>
<dbReference type="InterPro" id="IPR003661">
    <property type="entry name" value="HisK_dim/P_dom"/>
</dbReference>
<dbReference type="CDD" id="cd00156">
    <property type="entry name" value="REC"/>
    <property type="match status" value="1"/>
</dbReference>
<evidence type="ECO:0000313" key="18">
    <source>
        <dbReference type="EMBL" id="MBJ7543187.1"/>
    </source>
</evidence>
<dbReference type="SUPFAM" id="SSF52172">
    <property type="entry name" value="CheY-like"/>
    <property type="match status" value="1"/>
</dbReference>
<evidence type="ECO:0000256" key="15">
    <source>
        <dbReference type="SAM" id="Phobius"/>
    </source>
</evidence>
<keyword evidence="6" id="KW-0808">Transferase</keyword>
<comment type="catalytic activity">
    <reaction evidence="1">
        <text>ATP + protein L-histidine = ADP + protein N-phospho-L-histidine.</text>
        <dbReference type="EC" id="2.7.13.3"/>
    </reaction>
</comment>
<dbReference type="CDD" id="cd00082">
    <property type="entry name" value="HisKA"/>
    <property type="match status" value="1"/>
</dbReference>
<sequence>MIDGWVIIGCSFFYIGALFAIAWYGDRAGKKYRTLYGRPYVYALALAVYCTSWTFFGSIGSASEKGFDFIAVYLGPIIAFTAAMPLLRRLIVLSKSQNITSIADFIAARYGKNPAVAAVVTIVAVVGMLPYIALQLKAISQAIAVLLANSSSTAAGLPSAPSPNTDLAVALVLAAFAILFGARDSDATEHQRGLMLAVAVESVVKLAAFLAVGMFVVYGMFDGIGPLVTKAMADPHISQIFSTGLHGGTLLTVTWLSFVCIFLLPRQFHVTVVENVSDEELKRASWLFPLYLVAINLFVVPVAMAGTLIFQGQNVPHDMYLLALPLSAGSEFFTFIAFLGGLSAATAMVVVETVALSVMVCNDLLMPLILKRRANVVQNRRDMSGVLLDIRRMAMLAVILLAYLLYDHIGKASLAEIGLLSFSAIAQFSPAFFLGLVWRRATARGAVAGILAGFAVWAYTLLLPKLIGSSVEGAAFLKDGPFGIAFLRPEMLFYMNFDQLTHGVVWSLAVNLFAFVTVSLLRPLEPIERLQTNVFIEDPNPQPSSGPAFKPWRTTVSFEELIGTVSRYLGEERTQRSFSDYMESRGIDRTGHPQGDVHALRFTENLLASAIGAPSSRLVMSLMLRRLNVGRESALRLLDEASEAVQYNRDLLQLALDHVRQGIAVFDKNMQLICWNRQFREILILPQQFGRVGAPLDEILRYMAQRVHQNPTAAEELVTDRIAKYQLTMESFHERSIEGRVLQVRTNAMPQGGIVVTYTDITERETAAEALARANETLERRVEARTQELAIAKAKADEANLSKTRFLAAASHDVLQPLNAARLYAASLIERSPPAELGRLARNIDASLDGVEEILNALLDISRLDSGAMKPEFTVFPIKDLLEQIRIDFEPIAKARGISFKILDSGALVRSDRKLLRRILQNLISNALKYNREKGRAVLGCRRHGRDLVIEVHDSGPGIPEHQRDLIFKEFQRLDHHIHAPGLGLGLSIVERMCRVLGHELALRSKLEHGSTFTVNVPLARWVDMEQPRVFPARPASYGDLRGTIVLCIDNERSIIDGMSTLLSGWQCQVMTALNAEDAISQLQKAMIVPHIVVSDYHLDRGDGCAAIKNICAACETELPGIIVTADGSYEVRRIVSEANYAFLQKPVKPAALRALITSMVMQRHAAE</sequence>
<dbReference type="InterPro" id="IPR036097">
    <property type="entry name" value="HisK_dim/P_sf"/>
</dbReference>
<dbReference type="GO" id="GO:0000155">
    <property type="term" value="F:phosphorelay sensor kinase activity"/>
    <property type="evidence" value="ECO:0007669"/>
    <property type="project" value="InterPro"/>
</dbReference>
<feature type="modified residue" description="4-aspartylphosphate" evidence="13">
    <location>
        <position position="1096"/>
    </location>
</feature>
<dbReference type="InterPro" id="IPR003594">
    <property type="entry name" value="HATPase_dom"/>
</dbReference>
<keyword evidence="10 15" id="KW-1133">Transmembrane helix</keyword>
<dbReference type="GO" id="GO:0015293">
    <property type="term" value="F:symporter activity"/>
    <property type="evidence" value="ECO:0007669"/>
    <property type="project" value="UniProtKB-KW"/>
</dbReference>
<dbReference type="InterPro" id="IPR004358">
    <property type="entry name" value="Sig_transdc_His_kin-like_C"/>
</dbReference>
<name>A0A8I1GHK9_9HYPH</name>
<dbReference type="Pfam" id="PF12860">
    <property type="entry name" value="PAS_7"/>
    <property type="match status" value="1"/>
</dbReference>
<dbReference type="SUPFAM" id="SSF55874">
    <property type="entry name" value="ATPase domain of HSP90 chaperone/DNA topoisomerase II/histidine kinase"/>
    <property type="match status" value="1"/>
</dbReference>
<keyword evidence="9" id="KW-0813">Transport</keyword>
<feature type="coiled-coil region" evidence="14">
    <location>
        <begin position="761"/>
        <end position="795"/>
    </location>
</feature>